<dbReference type="Gene3D" id="1.10.287.1060">
    <property type="entry name" value="ESAT-6-like"/>
    <property type="match status" value="1"/>
</dbReference>
<evidence type="ECO:0000259" key="2">
    <source>
        <dbReference type="Pfam" id="PF01464"/>
    </source>
</evidence>
<reference evidence="3 4" key="1">
    <citation type="submission" date="2016-10" db="EMBL/GenBank/DDBJ databases">
        <authorList>
            <person name="de Groot N.N."/>
        </authorList>
    </citation>
    <scope>NUCLEOTIDE SEQUENCE [LARGE SCALE GENOMIC DNA]</scope>
    <source>
        <strain evidence="3 4">CPCC 201354</strain>
    </source>
</reference>
<evidence type="ECO:0000256" key="1">
    <source>
        <dbReference type="SAM" id="MobiDB-lite"/>
    </source>
</evidence>
<dbReference type="STRING" id="504805.SAMN05421505_110105"/>
<dbReference type="CDD" id="cd13402">
    <property type="entry name" value="LT_TF-like"/>
    <property type="match status" value="1"/>
</dbReference>
<feature type="compositionally biased region" description="Gly residues" evidence="1">
    <location>
        <begin position="216"/>
        <end position="258"/>
    </location>
</feature>
<feature type="domain" description="Transglycosylase SLT" evidence="2">
    <location>
        <begin position="320"/>
        <end position="395"/>
    </location>
</feature>
<dbReference type="Gene3D" id="1.10.530.10">
    <property type="match status" value="1"/>
</dbReference>
<dbReference type="Pfam" id="PF06013">
    <property type="entry name" value="WXG100"/>
    <property type="match status" value="1"/>
</dbReference>
<name>A0A1G7YXC6_9ACTN</name>
<evidence type="ECO:0000313" key="4">
    <source>
        <dbReference type="Proteomes" id="UP000198923"/>
    </source>
</evidence>
<dbReference type="OrthoDB" id="4629613at2"/>
<dbReference type="AlphaFoldDB" id="A0A1G7YXC6"/>
<dbReference type="InterPro" id="IPR010310">
    <property type="entry name" value="T7SS_ESAT-6-like"/>
</dbReference>
<protein>
    <submittedName>
        <fullName evidence="3">WXG100 family type VII secretion target</fullName>
    </submittedName>
</protein>
<evidence type="ECO:0000313" key="3">
    <source>
        <dbReference type="EMBL" id="SDH01222.1"/>
    </source>
</evidence>
<dbReference type="InterPro" id="IPR036689">
    <property type="entry name" value="ESAT-6-like_sf"/>
</dbReference>
<gene>
    <name evidence="3" type="ORF">SAMN05421505_110105</name>
</gene>
<dbReference type="RefSeq" id="WP_093170655.1">
    <property type="nucleotide sequence ID" value="NZ_FNCN01000010.1"/>
</dbReference>
<dbReference type="SUPFAM" id="SSF140453">
    <property type="entry name" value="EsxAB dimer-like"/>
    <property type="match status" value="1"/>
</dbReference>
<accession>A0A1G7YXC6</accession>
<proteinExistence type="predicted"/>
<dbReference type="Proteomes" id="UP000198923">
    <property type="component" value="Unassembled WGS sequence"/>
</dbReference>
<organism evidence="3 4">
    <name type="scientific">Sinosporangium album</name>
    <dbReference type="NCBI Taxonomy" id="504805"/>
    <lineage>
        <taxon>Bacteria</taxon>
        <taxon>Bacillati</taxon>
        <taxon>Actinomycetota</taxon>
        <taxon>Actinomycetes</taxon>
        <taxon>Streptosporangiales</taxon>
        <taxon>Streptosporangiaceae</taxon>
        <taxon>Sinosporangium</taxon>
    </lineage>
</organism>
<dbReference type="EMBL" id="FNCN01000010">
    <property type="protein sequence ID" value="SDH01222.1"/>
    <property type="molecule type" value="Genomic_DNA"/>
</dbReference>
<dbReference type="Pfam" id="PF01464">
    <property type="entry name" value="SLT"/>
    <property type="match status" value="1"/>
</dbReference>
<dbReference type="SUPFAM" id="SSF53955">
    <property type="entry name" value="Lysozyme-like"/>
    <property type="match status" value="1"/>
</dbReference>
<feature type="region of interest" description="Disordered" evidence="1">
    <location>
        <begin position="194"/>
        <end position="258"/>
    </location>
</feature>
<dbReference type="InterPro" id="IPR008258">
    <property type="entry name" value="Transglycosylase_SLT_dom_1"/>
</dbReference>
<keyword evidence="4" id="KW-1185">Reference proteome</keyword>
<dbReference type="InterPro" id="IPR023346">
    <property type="entry name" value="Lysozyme-like_dom_sf"/>
</dbReference>
<sequence length="411" mass="41399">MIDSAGVRELPGGGALADIMDKVAVEPTAIRQAANRWRNAGATAVDYVGGVGNVVAKVDGAWQGQAADEFVKHMAKYRKAGEGLSTGLTACAGALDKVADELGTARSEINGIANRLLDAAADHRTRFKKDNPDAEAGAEDEGIRKLAAEAAAEAEPKLKPVNDAISDATTLLAGRVKDSGGFTFTDFKAPGAEQFVPAKGEGGWVRTAGFQDRSGGDGGGGQGGGAGEGGGGGGGGGGAGGGGGSGEGGGSGSGGGSKGSPGYEYGGVSSGGGAPAPKAEVTAWIKEALEIIKSPEMAGVLAERGLKVGDLDPNDSQDIQRIWTIIHHESGGNPSAINNWDINAKNGVPSQGLMQTIPPTFNAHSLPGHKQILDPVDNIIAGVLYTYSRYGNLGNHPGIESLESGGGYRPY</sequence>